<feature type="domain" description="YCII-related" evidence="2">
    <location>
        <begin position="1"/>
        <end position="109"/>
    </location>
</feature>
<evidence type="ECO:0000256" key="1">
    <source>
        <dbReference type="ARBA" id="ARBA00007689"/>
    </source>
</evidence>
<evidence type="ECO:0000313" key="4">
    <source>
        <dbReference type="Proteomes" id="UP001500363"/>
    </source>
</evidence>
<name>A0ABN2CSG3_9ACTN</name>
<dbReference type="Proteomes" id="UP001500363">
    <property type="component" value="Unassembled WGS sequence"/>
</dbReference>
<dbReference type="InterPro" id="IPR011008">
    <property type="entry name" value="Dimeric_a/b-barrel"/>
</dbReference>
<dbReference type="PANTHER" id="PTHR35174">
    <property type="entry name" value="BLL7171 PROTEIN-RELATED"/>
    <property type="match status" value="1"/>
</dbReference>
<comment type="similarity">
    <text evidence="1">Belongs to the YciI family.</text>
</comment>
<comment type="caution">
    <text evidence="3">The sequence shown here is derived from an EMBL/GenBank/DDBJ whole genome shotgun (WGS) entry which is preliminary data.</text>
</comment>
<sequence length="138" mass="15029">MKYMILSYASQEDYDGMAGKDTGKPAWTEADFAAMGAFMEKFNADLAESGELVETRALAAPVLTRRIGSKDGESVVTDGPYAETQEVLAGYWIVECDSFDRAVEIAARLGDTPAPEFVRATAYADIRPVVEGRDDMLT</sequence>
<protein>
    <submittedName>
        <fullName evidence="3">YciI family protein</fullName>
    </submittedName>
</protein>
<proteinExistence type="inferred from homology"/>
<reference evidence="3 4" key="1">
    <citation type="journal article" date="2019" name="Int. J. Syst. Evol. Microbiol.">
        <title>The Global Catalogue of Microorganisms (GCM) 10K type strain sequencing project: providing services to taxonomists for standard genome sequencing and annotation.</title>
        <authorList>
            <consortium name="The Broad Institute Genomics Platform"/>
            <consortium name="The Broad Institute Genome Sequencing Center for Infectious Disease"/>
            <person name="Wu L."/>
            <person name="Ma J."/>
        </authorList>
    </citation>
    <scope>NUCLEOTIDE SEQUENCE [LARGE SCALE GENOMIC DNA]</scope>
    <source>
        <strain evidence="3 4">JCM 14303</strain>
    </source>
</reference>
<dbReference type="PANTHER" id="PTHR35174:SF3">
    <property type="entry name" value="BLL7171 PROTEIN"/>
    <property type="match status" value="1"/>
</dbReference>
<organism evidence="3 4">
    <name type="scientific">Kribbella lupini</name>
    <dbReference type="NCBI Taxonomy" id="291602"/>
    <lineage>
        <taxon>Bacteria</taxon>
        <taxon>Bacillati</taxon>
        <taxon>Actinomycetota</taxon>
        <taxon>Actinomycetes</taxon>
        <taxon>Propionibacteriales</taxon>
        <taxon>Kribbellaceae</taxon>
        <taxon>Kribbella</taxon>
    </lineage>
</organism>
<keyword evidence="4" id="KW-1185">Reference proteome</keyword>
<dbReference type="SUPFAM" id="SSF54909">
    <property type="entry name" value="Dimeric alpha+beta barrel"/>
    <property type="match status" value="1"/>
</dbReference>
<accession>A0ABN2CSG3</accession>
<dbReference type="InterPro" id="IPR005545">
    <property type="entry name" value="YCII"/>
</dbReference>
<gene>
    <name evidence="3" type="ORF">GCM10009741_78620</name>
</gene>
<dbReference type="Pfam" id="PF03795">
    <property type="entry name" value="YCII"/>
    <property type="match status" value="1"/>
</dbReference>
<dbReference type="Gene3D" id="3.30.70.1060">
    <property type="entry name" value="Dimeric alpha+beta barrel"/>
    <property type="match status" value="1"/>
</dbReference>
<evidence type="ECO:0000259" key="2">
    <source>
        <dbReference type="Pfam" id="PF03795"/>
    </source>
</evidence>
<dbReference type="RefSeq" id="WP_344183605.1">
    <property type="nucleotide sequence ID" value="NZ_BAAANC010000006.1"/>
</dbReference>
<evidence type="ECO:0000313" key="3">
    <source>
        <dbReference type="EMBL" id="GAA1561549.1"/>
    </source>
</evidence>
<dbReference type="EMBL" id="BAAANC010000006">
    <property type="protein sequence ID" value="GAA1561549.1"/>
    <property type="molecule type" value="Genomic_DNA"/>
</dbReference>